<protein>
    <recommendedName>
        <fullName evidence="2">Methyltransferase domain-containing protein</fullName>
    </recommendedName>
</protein>
<gene>
    <name evidence="3" type="ORF">A2678_01475</name>
</gene>
<dbReference type="Gene3D" id="3.40.50.150">
    <property type="entry name" value="Vaccinia Virus protein VP39"/>
    <property type="match status" value="1"/>
</dbReference>
<accession>A0A1F6CG77</accession>
<feature type="domain" description="Methyltransferase" evidence="2">
    <location>
        <begin position="66"/>
        <end position="156"/>
    </location>
</feature>
<evidence type="ECO:0000313" key="3">
    <source>
        <dbReference type="EMBL" id="OGG48236.1"/>
    </source>
</evidence>
<name>A0A1F6CG77_9BACT</name>
<dbReference type="CDD" id="cd02440">
    <property type="entry name" value="AdoMet_MTases"/>
    <property type="match status" value="1"/>
</dbReference>
<proteinExistence type="predicted"/>
<evidence type="ECO:0000313" key="4">
    <source>
        <dbReference type="Proteomes" id="UP000178815"/>
    </source>
</evidence>
<dbReference type="PANTHER" id="PTHR43861">
    <property type="entry name" value="TRANS-ACONITATE 2-METHYLTRANSFERASE-RELATED"/>
    <property type="match status" value="1"/>
</dbReference>
<dbReference type="SUPFAM" id="SSF53335">
    <property type="entry name" value="S-adenosyl-L-methionine-dependent methyltransferases"/>
    <property type="match status" value="1"/>
</dbReference>
<dbReference type="AlphaFoldDB" id="A0A1F6CG77"/>
<dbReference type="Proteomes" id="UP000178815">
    <property type="component" value="Unassembled WGS sequence"/>
</dbReference>
<keyword evidence="1" id="KW-0808">Transferase</keyword>
<dbReference type="GO" id="GO:0016740">
    <property type="term" value="F:transferase activity"/>
    <property type="evidence" value="ECO:0007669"/>
    <property type="project" value="UniProtKB-KW"/>
</dbReference>
<evidence type="ECO:0000259" key="2">
    <source>
        <dbReference type="Pfam" id="PF13649"/>
    </source>
</evidence>
<organism evidence="3 4">
    <name type="scientific">Candidatus Kaiserbacteria bacterium RIFCSPHIGHO2_01_FULL_53_31</name>
    <dbReference type="NCBI Taxonomy" id="1798481"/>
    <lineage>
        <taxon>Bacteria</taxon>
        <taxon>Candidatus Kaiseribacteriota</taxon>
    </lineage>
</organism>
<comment type="caution">
    <text evidence="3">The sequence shown here is derived from an EMBL/GenBank/DDBJ whole genome shotgun (WGS) entry which is preliminary data.</text>
</comment>
<evidence type="ECO:0000256" key="1">
    <source>
        <dbReference type="ARBA" id="ARBA00022679"/>
    </source>
</evidence>
<dbReference type="EMBL" id="MFKU01000016">
    <property type="protein sequence ID" value="OGG48236.1"/>
    <property type="molecule type" value="Genomic_DNA"/>
</dbReference>
<sequence length="254" mass="29012">MNSDKRKPPDSVFVRDTYDTLLEKLPQGYSEFRWNENVVSRFHYRQSRRALLRALATVPVKMGRALEVGGGGGAWTPFFAARAAQVDFLDISGEMLREAQSKLARFQNIRYMHTDFLEWEPEPAAYDLVVSIRNLEYMQDTSAVLARMSRALRQGGTLILSTKNPQFDWKGYFDGKALHGGQIPVATLTTLLHECGFAVTHIYPAIIGKRIRYAPMRFIWDVLQRVSLRLPRSLVPLSLLKYISESFLIVAQKI</sequence>
<dbReference type="InterPro" id="IPR041698">
    <property type="entry name" value="Methyltransf_25"/>
</dbReference>
<dbReference type="Pfam" id="PF13649">
    <property type="entry name" value="Methyltransf_25"/>
    <property type="match status" value="1"/>
</dbReference>
<dbReference type="STRING" id="1798481.A2678_01475"/>
<dbReference type="InterPro" id="IPR029063">
    <property type="entry name" value="SAM-dependent_MTases_sf"/>
</dbReference>
<reference evidence="3 4" key="1">
    <citation type="journal article" date="2016" name="Nat. Commun.">
        <title>Thousands of microbial genomes shed light on interconnected biogeochemical processes in an aquifer system.</title>
        <authorList>
            <person name="Anantharaman K."/>
            <person name="Brown C.T."/>
            <person name="Hug L.A."/>
            <person name="Sharon I."/>
            <person name="Castelle C.J."/>
            <person name="Probst A.J."/>
            <person name="Thomas B.C."/>
            <person name="Singh A."/>
            <person name="Wilkins M.J."/>
            <person name="Karaoz U."/>
            <person name="Brodie E.L."/>
            <person name="Williams K.H."/>
            <person name="Hubbard S.S."/>
            <person name="Banfield J.F."/>
        </authorList>
    </citation>
    <scope>NUCLEOTIDE SEQUENCE [LARGE SCALE GENOMIC DNA]</scope>
</reference>